<reference evidence="3" key="1">
    <citation type="journal article" date="2017" name="Nat. Ecol. Evol.">
        <title>Genome expansion and lineage-specific genetic innovations in the forest pathogenic fungi Armillaria.</title>
        <authorList>
            <person name="Sipos G."/>
            <person name="Prasanna A.N."/>
            <person name="Walter M.C."/>
            <person name="O'Connor E."/>
            <person name="Balint B."/>
            <person name="Krizsan K."/>
            <person name="Kiss B."/>
            <person name="Hess J."/>
            <person name="Varga T."/>
            <person name="Slot J."/>
            <person name="Riley R."/>
            <person name="Boka B."/>
            <person name="Rigling D."/>
            <person name="Barry K."/>
            <person name="Lee J."/>
            <person name="Mihaltcheva S."/>
            <person name="LaButti K."/>
            <person name="Lipzen A."/>
            <person name="Waldron R."/>
            <person name="Moloney N.M."/>
            <person name="Sperisen C."/>
            <person name="Kredics L."/>
            <person name="Vagvoelgyi C."/>
            <person name="Patrignani A."/>
            <person name="Fitzpatrick D."/>
            <person name="Nagy I."/>
            <person name="Doyle S."/>
            <person name="Anderson J.B."/>
            <person name="Grigoriev I.V."/>
            <person name="Gueldener U."/>
            <person name="Muensterkoetter M."/>
            <person name="Nagy L.G."/>
        </authorList>
    </citation>
    <scope>NUCLEOTIDE SEQUENCE [LARGE SCALE GENOMIC DNA]</scope>
    <source>
        <strain evidence="3">C18/9</strain>
    </source>
</reference>
<accession>A0A284S5L1</accession>
<evidence type="ECO:0000313" key="2">
    <source>
        <dbReference type="EMBL" id="SJL16246.1"/>
    </source>
</evidence>
<feature type="compositionally biased region" description="Polar residues" evidence="1">
    <location>
        <begin position="251"/>
        <end position="260"/>
    </location>
</feature>
<keyword evidence="3" id="KW-1185">Reference proteome</keyword>
<organism evidence="2 3">
    <name type="scientific">Armillaria ostoyae</name>
    <name type="common">Armillaria root rot fungus</name>
    <dbReference type="NCBI Taxonomy" id="47428"/>
    <lineage>
        <taxon>Eukaryota</taxon>
        <taxon>Fungi</taxon>
        <taxon>Dikarya</taxon>
        <taxon>Basidiomycota</taxon>
        <taxon>Agaricomycotina</taxon>
        <taxon>Agaricomycetes</taxon>
        <taxon>Agaricomycetidae</taxon>
        <taxon>Agaricales</taxon>
        <taxon>Marasmiineae</taxon>
        <taxon>Physalacriaceae</taxon>
        <taxon>Armillaria</taxon>
    </lineage>
</organism>
<dbReference type="OrthoDB" id="10570102at2759"/>
<evidence type="ECO:0000256" key="1">
    <source>
        <dbReference type="SAM" id="MobiDB-lite"/>
    </source>
</evidence>
<proteinExistence type="predicted"/>
<protein>
    <submittedName>
        <fullName evidence="2">Uncharacterized protein</fullName>
    </submittedName>
</protein>
<dbReference type="AlphaFoldDB" id="A0A284S5L1"/>
<sequence>MYSAAGHPTLPKRLSLTTERQWILAYTHTSFTSTDNSSRAEKVPFHPTLWSPPSPTPKLYCITTSSWRTRSAGWESSLMKKPSYGRKIDCIGTAMIDWIKKGVETNMTILAPPRTLREEPVGNGELGRKARYGPAMLDMAFLDDPDACETFSKLHELTKWQSQKEQARYKYTFYVDGNAWSGRFNSLLPSHALIFKSTIYPESDARVDDDIFITYVNAPSPTLNTNFVHDTELEGSGLPDNQNLISSYGTDNSSMKTTNAPEKDISVKDPGVQQPLTPVPMTAGARSDSVALLLQPSTPMVVDVSPPSPPMNIPERPRPLNVTDAPSYLFGCVLPVTLSGWLEVGGDIALQTLAIEALQLALMRRFDKLGGSDSVQPLLYEIFRRISESRQSLFSHNLGLLHI</sequence>
<feature type="region of interest" description="Disordered" evidence="1">
    <location>
        <begin position="251"/>
        <end position="273"/>
    </location>
</feature>
<gene>
    <name evidence="2" type="ORF">ARMOST_19766</name>
</gene>
<evidence type="ECO:0000313" key="3">
    <source>
        <dbReference type="Proteomes" id="UP000219338"/>
    </source>
</evidence>
<dbReference type="EMBL" id="FUEG01000033">
    <property type="protein sequence ID" value="SJL16246.1"/>
    <property type="molecule type" value="Genomic_DNA"/>
</dbReference>
<name>A0A284S5L1_ARMOS</name>
<dbReference type="Proteomes" id="UP000219338">
    <property type="component" value="Unassembled WGS sequence"/>
</dbReference>